<feature type="domain" description="Helix-turn-helix" evidence="1">
    <location>
        <begin position="21"/>
        <end position="69"/>
    </location>
</feature>
<name>A0A7D4TV48_9SPHI</name>
<dbReference type="AlphaFoldDB" id="A0A7D4TV48"/>
<reference evidence="2 3" key="1">
    <citation type="submission" date="2020-05" db="EMBL/GenBank/DDBJ databases">
        <title>Mucilaginibacter mali sp. nov.</title>
        <authorList>
            <person name="Kim H.S."/>
            <person name="Lee K.C."/>
            <person name="Suh M.K."/>
            <person name="Kim J.-S."/>
            <person name="Han K.-I."/>
            <person name="Eom M.K."/>
            <person name="Shin Y.K."/>
            <person name="Lee J.-S."/>
        </authorList>
    </citation>
    <scope>NUCLEOTIDE SEQUENCE [LARGE SCALE GENOMIC DNA]</scope>
    <source>
        <strain evidence="2 3">G2-14</strain>
    </source>
</reference>
<dbReference type="Pfam" id="PF12728">
    <property type="entry name" value="HTH_17"/>
    <property type="match status" value="1"/>
</dbReference>
<sequence>MEASVRKALETDKRPPEQDVLLTTRQASALICYKPSTIYGLAKENKIPHVKTRGKLLFSRNALLEWIAAANLNFSTPLNSNQSKEATA</sequence>
<dbReference type="InterPro" id="IPR041657">
    <property type="entry name" value="HTH_17"/>
</dbReference>
<evidence type="ECO:0000313" key="2">
    <source>
        <dbReference type="EMBL" id="QKJ30275.1"/>
    </source>
</evidence>
<dbReference type="EMBL" id="CP054139">
    <property type="protein sequence ID" value="QKJ30275.1"/>
    <property type="molecule type" value="Genomic_DNA"/>
</dbReference>
<dbReference type="Proteomes" id="UP000505355">
    <property type="component" value="Chromosome"/>
</dbReference>
<organism evidence="2 3">
    <name type="scientific">Mucilaginibacter mali</name>
    <dbReference type="NCBI Taxonomy" id="2740462"/>
    <lineage>
        <taxon>Bacteria</taxon>
        <taxon>Pseudomonadati</taxon>
        <taxon>Bacteroidota</taxon>
        <taxon>Sphingobacteriia</taxon>
        <taxon>Sphingobacteriales</taxon>
        <taxon>Sphingobacteriaceae</taxon>
        <taxon>Mucilaginibacter</taxon>
    </lineage>
</organism>
<evidence type="ECO:0000259" key="1">
    <source>
        <dbReference type="Pfam" id="PF12728"/>
    </source>
</evidence>
<dbReference type="GO" id="GO:0003677">
    <property type="term" value="F:DNA binding"/>
    <property type="evidence" value="ECO:0007669"/>
    <property type="project" value="InterPro"/>
</dbReference>
<accession>A0A7D4TV48</accession>
<protein>
    <submittedName>
        <fullName evidence="2">Helix-turn-helix domain-containing protein</fullName>
    </submittedName>
</protein>
<dbReference type="NCBIfam" id="TIGR01764">
    <property type="entry name" value="excise"/>
    <property type="match status" value="1"/>
</dbReference>
<gene>
    <name evidence="2" type="ORF">HQ865_11040</name>
</gene>
<dbReference type="RefSeq" id="WP_173414962.1">
    <property type="nucleotide sequence ID" value="NZ_CP054139.1"/>
</dbReference>
<dbReference type="InterPro" id="IPR010093">
    <property type="entry name" value="SinI_DNA-bd"/>
</dbReference>
<keyword evidence="3" id="KW-1185">Reference proteome</keyword>
<proteinExistence type="predicted"/>
<evidence type="ECO:0000313" key="3">
    <source>
        <dbReference type="Proteomes" id="UP000505355"/>
    </source>
</evidence>
<dbReference type="KEGG" id="mmab:HQ865_11040"/>